<feature type="binding site" evidence="7">
    <location>
        <position position="92"/>
    </location>
    <ligand>
        <name>[2Fe-2S] cluster</name>
        <dbReference type="ChEBI" id="CHEBI:190135"/>
    </ligand>
</feature>
<accession>A0A7V4DEC9</accession>
<dbReference type="Pfam" id="PF01257">
    <property type="entry name" value="2Fe-2S_thioredx"/>
    <property type="match status" value="1"/>
</dbReference>
<gene>
    <name evidence="8" type="primary">nuoE</name>
    <name evidence="8" type="ORF">ENV30_06290</name>
</gene>
<comment type="cofactor">
    <cofactor evidence="7">
        <name>[2Fe-2S] cluster</name>
        <dbReference type="ChEBI" id="CHEBI:190135"/>
    </cofactor>
    <text evidence="7">Binds 1 [2Fe-2S] cluster.</text>
</comment>
<dbReference type="SUPFAM" id="SSF52833">
    <property type="entry name" value="Thioredoxin-like"/>
    <property type="match status" value="1"/>
</dbReference>
<keyword evidence="5 7" id="KW-0411">Iron-sulfur</keyword>
<dbReference type="Gene3D" id="1.10.10.1590">
    <property type="entry name" value="NADH-quinone oxidoreductase subunit E"/>
    <property type="match status" value="1"/>
</dbReference>
<keyword evidence="3 7" id="KW-0479">Metal-binding</keyword>
<evidence type="ECO:0000256" key="6">
    <source>
        <dbReference type="ARBA" id="ARBA00034078"/>
    </source>
</evidence>
<dbReference type="InterPro" id="IPR002023">
    <property type="entry name" value="NuoE-like"/>
</dbReference>
<dbReference type="EC" id="1.6.5.11" evidence="8"/>
<dbReference type="GO" id="GO:0051537">
    <property type="term" value="F:2 iron, 2 sulfur cluster binding"/>
    <property type="evidence" value="ECO:0007669"/>
    <property type="project" value="UniProtKB-KW"/>
</dbReference>
<feature type="binding site" evidence="7">
    <location>
        <position position="129"/>
    </location>
    <ligand>
        <name>[2Fe-2S] cluster</name>
        <dbReference type="ChEBI" id="CHEBI:190135"/>
    </ligand>
</feature>
<keyword evidence="2 7" id="KW-0001">2Fe-2S</keyword>
<dbReference type="NCBIfam" id="NF005722">
    <property type="entry name" value="PRK07539.1-2"/>
    <property type="match status" value="1"/>
</dbReference>
<dbReference type="GO" id="GO:0046872">
    <property type="term" value="F:metal ion binding"/>
    <property type="evidence" value="ECO:0007669"/>
    <property type="project" value="UniProtKB-KW"/>
</dbReference>
<keyword evidence="8" id="KW-0560">Oxidoreductase</keyword>
<feature type="binding site" evidence="7">
    <location>
        <position position="133"/>
    </location>
    <ligand>
        <name>[2Fe-2S] cluster</name>
        <dbReference type="ChEBI" id="CHEBI:190135"/>
    </ligand>
</feature>
<dbReference type="FunFam" id="3.40.30.10:FF:000015">
    <property type="entry name" value="NADH-quinone oxidoreductase subunit E"/>
    <property type="match status" value="1"/>
</dbReference>
<dbReference type="PANTHER" id="PTHR43342">
    <property type="entry name" value="NADH-QUINONE OXIDOREDUCTASE, E SUBUNIT"/>
    <property type="match status" value="1"/>
</dbReference>
<evidence type="ECO:0000256" key="7">
    <source>
        <dbReference type="PIRSR" id="PIRSR000216-1"/>
    </source>
</evidence>
<dbReference type="PIRSF" id="PIRSF000216">
    <property type="entry name" value="NADH_DH_24kDa"/>
    <property type="match status" value="1"/>
</dbReference>
<keyword evidence="4 7" id="KW-0408">Iron</keyword>
<dbReference type="AlphaFoldDB" id="A0A7V4DEC9"/>
<evidence type="ECO:0000256" key="4">
    <source>
        <dbReference type="ARBA" id="ARBA00023004"/>
    </source>
</evidence>
<dbReference type="InterPro" id="IPR036249">
    <property type="entry name" value="Thioredoxin-like_sf"/>
</dbReference>
<dbReference type="InterPro" id="IPR042128">
    <property type="entry name" value="NuoE_dom"/>
</dbReference>
<evidence type="ECO:0000256" key="3">
    <source>
        <dbReference type="ARBA" id="ARBA00022723"/>
    </source>
</evidence>
<comment type="similarity">
    <text evidence="1">Belongs to the complex I 24 kDa subunit family.</text>
</comment>
<evidence type="ECO:0000313" key="8">
    <source>
        <dbReference type="EMBL" id="HGI30899.1"/>
    </source>
</evidence>
<feature type="binding site" evidence="7">
    <location>
        <position position="87"/>
    </location>
    <ligand>
        <name>[2Fe-2S] cluster</name>
        <dbReference type="ChEBI" id="CHEBI:190135"/>
    </ligand>
</feature>
<comment type="caution">
    <text evidence="8">The sequence shown here is derived from an EMBL/GenBank/DDBJ whole genome shotgun (WGS) entry which is preliminary data.</text>
</comment>
<reference evidence="8" key="1">
    <citation type="journal article" date="2020" name="mSystems">
        <title>Genome- and Community-Level Interaction Insights into Carbon Utilization and Element Cycling Functions of Hydrothermarchaeota in Hydrothermal Sediment.</title>
        <authorList>
            <person name="Zhou Z."/>
            <person name="Liu Y."/>
            <person name="Xu W."/>
            <person name="Pan J."/>
            <person name="Luo Z.H."/>
            <person name="Li M."/>
        </authorList>
    </citation>
    <scope>NUCLEOTIDE SEQUENCE [LARGE SCALE GENOMIC DNA]</scope>
    <source>
        <strain evidence="8">SpSt-747</strain>
    </source>
</reference>
<sequence length="180" mass="19915">MEKLEPEVALGRSFEKVNAILEKHGYDSTNLIAILQEIQEEYRYLPEEILTYVATALRVSPAYVYGVATFYAQFSLKPKGKHIIRVCDGTACHVKGSEKVLKAVREYLGLREGENTTPDLLFTVETVACIGACALAPALMVDEEVHGLMDEEKVQKLLESYMEREEGGEASDGLQGQKGA</sequence>
<evidence type="ECO:0000256" key="1">
    <source>
        <dbReference type="ARBA" id="ARBA00010643"/>
    </source>
</evidence>
<dbReference type="InterPro" id="IPR028431">
    <property type="entry name" value="NADP_DH_HndA-like"/>
</dbReference>
<dbReference type="InterPro" id="IPR041921">
    <property type="entry name" value="NuoE_N"/>
</dbReference>
<proteinExistence type="inferred from homology"/>
<dbReference type="GO" id="GO:0016491">
    <property type="term" value="F:oxidoreductase activity"/>
    <property type="evidence" value="ECO:0007669"/>
    <property type="project" value="UniProtKB-KW"/>
</dbReference>
<dbReference type="CDD" id="cd03064">
    <property type="entry name" value="TRX_Fd_NuoE"/>
    <property type="match status" value="1"/>
</dbReference>
<organism evidence="8">
    <name type="scientific">Candidatus Caldatribacterium californiense</name>
    <dbReference type="NCBI Taxonomy" id="1454726"/>
    <lineage>
        <taxon>Bacteria</taxon>
        <taxon>Pseudomonadati</taxon>
        <taxon>Atribacterota</taxon>
        <taxon>Atribacteria</taxon>
        <taxon>Atribacterales</taxon>
        <taxon>Candidatus Caldatribacteriaceae</taxon>
        <taxon>Candidatus Caldatribacterium</taxon>
    </lineage>
</organism>
<evidence type="ECO:0000256" key="2">
    <source>
        <dbReference type="ARBA" id="ARBA00022714"/>
    </source>
</evidence>
<dbReference type="EMBL" id="DTFV01000091">
    <property type="protein sequence ID" value="HGI30899.1"/>
    <property type="molecule type" value="Genomic_DNA"/>
</dbReference>
<dbReference type="PANTHER" id="PTHR43342:SF1">
    <property type="entry name" value="BIFURCATING [FEFE] HYDROGENASE GAMMA SUBUNIT"/>
    <property type="match status" value="1"/>
</dbReference>
<dbReference type="Gene3D" id="3.40.30.10">
    <property type="entry name" value="Glutaredoxin"/>
    <property type="match status" value="1"/>
</dbReference>
<protein>
    <submittedName>
        <fullName evidence="8">NADH-quinone oxidoreductase subunit NuoE</fullName>
        <ecNumber evidence="8">1.6.5.11</ecNumber>
    </submittedName>
</protein>
<name>A0A7V4DEC9_9BACT</name>
<comment type="cofactor">
    <cofactor evidence="6">
        <name>[2Fe-2S] cluster</name>
        <dbReference type="ChEBI" id="CHEBI:190135"/>
    </cofactor>
</comment>
<evidence type="ECO:0000256" key="5">
    <source>
        <dbReference type="ARBA" id="ARBA00023014"/>
    </source>
</evidence>